<dbReference type="GO" id="GO:0036159">
    <property type="term" value="P:inner dynein arm assembly"/>
    <property type="evidence" value="ECO:0007669"/>
    <property type="project" value="TreeGrafter"/>
</dbReference>
<protein>
    <submittedName>
        <fullName evidence="3">Uncharacterized protein</fullName>
    </submittedName>
</protein>
<evidence type="ECO:0000259" key="1">
    <source>
        <dbReference type="Pfam" id="PF24573"/>
    </source>
</evidence>
<dbReference type="InterPro" id="IPR056497">
    <property type="entry name" value="HEAT_DAAF5"/>
</dbReference>
<evidence type="ECO:0000313" key="4">
    <source>
        <dbReference type="Proteomes" id="UP000663852"/>
    </source>
</evidence>
<sequence>MLTESEMNRNIVLLSDPNKITRQKALQSLCNDLKSTLSTTETDDHLHPPTNIMESMLKILSDPAEKNRDLALTYISMYITKYCTEETNIDKVLASIMPALVQRLGMNDIIEPSEEIRLKSVSILFELCRIYPNSSKLALYLNEWVTILKRTIIDPYPEVRKLSCELTSKLAEKCRERFHLMSESLVKPIVETMKHQHAKVRVEAINALGNVVRYGNNKSVEESVSPLAQRFFDHTSTVRLAVINVIGIWMLELRDRYSYFHMMLPLLLTGYTDEIEEIREAADSLWWDIGLKYEKENEEDLKDQINFPRSPTKYPPNLTRPNLGCRELVKRNLIRILPAIRNDLTDWVVSGRIKASQLLAILVWQAEETITQHLEDTLQVCSKAIVDDETIVREQVNQALIYIGYFVPIKTWFNLIRPHFEQTSSLGLLRLIAPLLTGVTCEELIESQTILDQLLAMILKSEYTDNFQVTVQSELLKICQLLVDKCQQQLEPYAYRIFKCILSLLSIVENDELRQQCKQTLDVLASKTFGSSSVHDLYEKYAHELFDDLKQTSNDWLRSTRERFIFETFIMQAGKKQNRARIDKYKEIRISGASNRHFLKDIVDILRTVMNPERDPEVRNQCLLIIASLLQFIDEPDVNTEITPYLTMLINECILPNMQWKAGRTAGAIRATAIATLWSLFQAKSFSFQQCSSSTNDIFVSVLGMLDDDDRLTRMNSCYVLQALFSNDDAIRTIDNDRLHKAYPDLLKRLDDVNDDIRLAVCSTLNAYVHAFHGDFNAELYRSHLEDIAKVLLIHMDDQNTQVQNAVFDTIVRFATELQGAPESFITEIRNVKHKHRNQKLCDTLIERIEQSN</sequence>
<dbReference type="InterPro" id="IPR011989">
    <property type="entry name" value="ARM-like"/>
</dbReference>
<dbReference type="PANTHER" id="PTHR16216:SF2">
    <property type="entry name" value="DYNEIN AXONEMAL ASSEMBLY FACTOR 5"/>
    <property type="match status" value="1"/>
</dbReference>
<comment type="caution">
    <text evidence="3">The sequence shown here is derived from an EMBL/GenBank/DDBJ whole genome shotgun (WGS) entry which is preliminary data.</text>
</comment>
<dbReference type="OrthoDB" id="413572at2759"/>
<dbReference type="AlphaFoldDB" id="A0A813X104"/>
<dbReference type="Proteomes" id="UP000663852">
    <property type="component" value="Unassembled WGS sequence"/>
</dbReference>
<dbReference type="Gene3D" id="1.25.10.10">
    <property type="entry name" value="Leucine-rich Repeat Variant"/>
    <property type="match status" value="4"/>
</dbReference>
<dbReference type="Pfam" id="PF24573">
    <property type="entry name" value="HEAT_DAAF5"/>
    <property type="match status" value="1"/>
</dbReference>
<dbReference type="InterPro" id="IPR016024">
    <property type="entry name" value="ARM-type_fold"/>
</dbReference>
<dbReference type="EMBL" id="CAJNOJ010000024">
    <property type="protein sequence ID" value="CAF0863407.1"/>
    <property type="molecule type" value="Genomic_DNA"/>
</dbReference>
<feature type="domain" description="Dynein axonemal assembly factor 5 TPR repeats" evidence="2">
    <location>
        <begin position="14"/>
        <end position="304"/>
    </location>
</feature>
<proteinExistence type="predicted"/>
<dbReference type="GO" id="GO:0036158">
    <property type="term" value="P:outer dynein arm assembly"/>
    <property type="evidence" value="ECO:0007669"/>
    <property type="project" value="TreeGrafter"/>
</dbReference>
<dbReference type="GO" id="GO:0003341">
    <property type="term" value="P:cilium movement"/>
    <property type="evidence" value="ECO:0007669"/>
    <property type="project" value="TreeGrafter"/>
</dbReference>
<evidence type="ECO:0000259" key="2">
    <source>
        <dbReference type="Pfam" id="PF25757"/>
    </source>
</evidence>
<organism evidence="3 4">
    <name type="scientific">Adineta ricciae</name>
    <name type="common">Rotifer</name>
    <dbReference type="NCBI Taxonomy" id="249248"/>
    <lineage>
        <taxon>Eukaryota</taxon>
        <taxon>Metazoa</taxon>
        <taxon>Spiralia</taxon>
        <taxon>Gnathifera</taxon>
        <taxon>Rotifera</taxon>
        <taxon>Eurotatoria</taxon>
        <taxon>Bdelloidea</taxon>
        <taxon>Adinetida</taxon>
        <taxon>Adinetidae</taxon>
        <taxon>Adineta</taxon>
    </lineage>
</organism>
<name>A0A813X104_ADIRI</name>
<gene>
    <name evidence="3" type="ORF">EDS130_LOCUS7929</name>
</gene>
<reference evidence="3" key="1">
    <citation type="submission" date="2021-02" db="EMBL/GenBank/DDBJ databases">
        <authorList>
            <person name="Nowell W R."/>
        </authorList>
    </citation>
    <scope>NUCLEOTIDE SEQUENCE</scope>
</reference>
<evidence type="ECO:0000313" key="3">
    <source>
        <dbReference type="EMBL" id="CAF0863407.1"/>
    </source>
</evidence>
<dbReference type="GO" id="GO:0045505">
    <property type="term" value="F:dynein intermediate chain binding"/>
    <property type="evidence" value="ECO:0007669"/>
    <property type="project" value="TreeGrafter"/>
</dbReference>
<dbReference type="InterPro" id="IPR052623">
    <property type="entry name" value="DAAF5"/>
</dbReference>
<dbReference type="PANTHER" id="PTHR16216">
    <property type="entry name" value="DYNEIN ASSEMBLY FACTOR 5, AXONEMAL"/>
    <property type="match status" value="1"/>
</dbReference>
<dbReference type="InterPro" id="IPR057978">
    <property type="entry name" value="TPR_DAAF5"/>
</dbReference>
<dbReference type="SUPFAM" id="SSF48371">
    <property type="entry name" value="ARM repeat"/>
    <property type="match status" value="1"/>
</dbReference>
<accession>A0A813X104</accession>
<dbReference type="GO" id="GO:0005737">
    <property type="term" value="C:cytoplasm"/>
    <property type="evidence" value="ECO:0007669"/>
    <property type="project" value="TreeGrafter"/>
</dbReference>
<dbReference type="Pfam" id="PF25757">
    <property type="entry name" value="TPR_DNAAF5"/>
    <property type="match status" value="1"/>
</dbReference>
<feature type="domain" description="Dynein axonemal assembly factor 5 HEAT-repeat" evidence="1">
    <location>
        <begin position="313"/>
        <end position="506"/>
    </location>
</feature>